<dbReference type="PROSITE" id="PS52016">
    <property type="entry name" value="TONB_DEPENDENT_REC_3"/>
    <property type="match status" value="1"/>
</dbReference>
<dbReference type="Gene3D" id="2.170.130.10">
    <property type="entry name" value="TonB-dependent receptor, plug domain"/>
    <property type="match status" value="1"/>
</dbReference>
<keyword evidence="1" id="KW-0998">Cell outer membrane</keyword>
<keyword evidence="2" id="KW-0732">Signal</keyword>
<keyword evidence="5" id="KW-1185">Reference proteome</keyword>
<dbReference type="RefSeq" id="WP_245133336.1">
    <property type="nucleotide sequence ID" value="NZ_JALJEJ010000019.1"/>
</dbReference>
<dbReference type="InterPro" id="IPR039426">
    <property type="entry name" value="TonB-dep_rcpt-like"/>
</dbReference>
<dbReference type="SUPFAM" id="SSF49373">
    <property type="entry name" value="Invasin/intimin cell-adhesion fragments"/>
    <property type="match status" value="1"/>
</dbReference>
<feature type="chain" id="PRO_5040996104" evidence="2">
    <location>
        <begin position="26"/>
        <end position="904"/>
    </location>
</feature>
<dbReference type="SUPFAM" id="SSF56935">
    <property type="entry name" value="Porins"/>
    <property type="match status" value="1"/>
</dbReference>
<dbReference type="InterPro" id="IPR008964">
    <property type="entry name" value="Invasin/intimin_cell_adhesion"/>
</dbReference>
<comment type="caution">
    <text evidence="4">The sequence shown here is derived from an EMBL/GenBank/DDBJ whole genome shotgun (WGS) entry which is preliminary data.</text>
</comment>
<protein>
    <submittedName>
        <fullName evidence="4">TonB-dependent receptor plug domain-containing protein</fullName>
    </submittedName>
</protein>
<dbReference type="GO" id="GO:0009279">
    <property type="term" value="C:cell outer membrane"/>
    <property type="evidence" value="ECO:0007669"/>
    <property type="project" value="UniProtKB-SubCell"/>
</dbReference>
<comment type="subcellular location">
    <subcellularLocation>
        <location evidence="1">Cell outer membrane</location>
        <topology evidence="1">Multi-pass membrane protein</topology>
    </subcellularLocation>
</comment>
<feature type="domain" description="TonB-dependent receptor plug" evidence="3">
    <location>
        <begin position="706"/>
        <end position="797"/>
    </location>
</feature>
<keyword evidence="1" id="KW-1134">Transmembrane beta strand</keyword>
<keyword evidence="4" id="KW-0675">Receptor</keyword>
<dbReference type="AlphaFoldDB" id="A0A9X1X6Q0"/>
<dbReference type="Pfam" id="PF07715">
    <property type="entry name" value="Plug"/>
    <property type="match status" value="1"/>
</dbReference>
<dbReference type="EMBL" id="JALJEJ010000019">
    <property type="protein sequence ID" value="MCJ8212092.1"/>
    <property type="molecule type" value="Genomic_DNA"/>
</dbReference>
<sequence>MSFKKIPLILLTVITAALLFSFINADDDPIKKAAAQLEKWTGDYPQEKVYLHMDKPYYAVGEDIWFKAYVTIGPEHKLSALSGILNVELLDPRDSVQQSIKLPLTSGIAMGDFALSDTLKEGNYRIRAYTNWMRNFAPEYFFDRTIHIGNAATNTVFTNTSYAYTTTPNGQQNVKATVSFTDINGIAYAGKEVSYQVQLSNRNVGRGKGVTDDKGNLAISFTNTVPGAMKAGQITAKIKISDKQTITKILPVKATSNNVDVQFFPEGGNLVAGLPCRVAFKAVGADGLGKAISGTIVNNDNTELTSFTTSHLGMGLFVLIPEAGKTYQAKVTYEDGSKATVNLPKVLEKGYSLSLNNTSDPDNITIRIGGTADLVGQQISVVAQANGVICYAAKNSLENGVLMAKIPKSKFPTGIAQFTLFNAANEPVCERIIFINREDELKVDVAGQASSGTRQKVNLSLNVQSPDGKPAISALSAAVIDETKVPSDESDEISILSQLLLSSDIKGYIEKPNYYFVHRDEQGRKALDLLMMTQGYRRFEWKQLLNNVYPPVVFQPEKELRISGHVHNGNKPVIGGKVTLFTTKGGAFILDTLTDDKGNFAFNHLVFKDSVKFIIQARTAKDRKFVDIELDNVVSQGVSSNPNAPDIEVNVSKNITGYLQNSYKLYQEESKYGVGNHNYVLKEVVIKEKKITPYQNSSNLNGPGQADQIISGDIFEKMGCPDITTCLQGRLLGVTFRGGAAYSTRSPNTPMQIVLDGMTIDDPYFLSSLNAMDIASIEVLRSAGYTSIYGMRGGGGVLVITTKRGGEYSSTARVYAPGIITYTPKGYYQARTFYSPQYDDPKVNRTLADLRTTIFWKPNIVTDKDGKASIEFYNAGSPGTYRVIVEGIDGDGHIGHQTFRYKVQ</sequence>
<keyword evidence="1" id="KW-0812">Transmembrane</keyword>
<keyword evidence="1" id="KW-0472">Membrane</keyword>
<accession>A0A9X1X6Q0</accession>
<evidence type="ECO:0000313" key="4">
    <source>
        <dbReference type="EMBL" id="MCJ8212092.1"/>
    </source>
</evidence>
<dbReference type="Gene3D" id="2.60.40.1930">
    <property type="match status" value="1"/>
</dbReference>
<reference evidence="4" key="1">
    <citation type="submission" date="2022-04" db="EMBL/GenBank/DDBJ databases">
        <title>Mucilaginibacter sp. RS28 isolated from freshwater.</title>
        <authorList>
            <person name="Ko S.-R."/>
        </authorList>
    </citation>
    <scope>NUCLEOTIDE SEQUENCE</scope>
    <source>
        <strain evidence="4">RS28</strain>
    </source>
</reference>
<proteinExistence type="inferred from homology"/>
<name>A0A9X1X6Q0_9SPHI</name>
<feature type="signal peptide" evidence="2">
    <location>
        <begin position="1"/>
        <end position="25"/>
    </location>
</feature>
<evidence type="ECO:0000256" key="2">
    <source>
        <dbReference type="SAM" id="SignalP"/>
    </source>
</evidence>
<dbReference type="InterPro" id="IPR037066">
    <property type="entry name" value="Plug_dom_sf"/>
</dbReference>
<dbReference type="Proteomes" id="UP001139450">
    <property type="component" value="Unassembled WGS sequence"/>
</dbReference>
<comment type="similarity">
    <text evidence="1">Belongs to the TonB-dependent receptor family.</text>
</comment>
<evidence type="ECO:0000313" key="5">
    <source>
        <dbReference type="Proteomes" id="UP001139450"/>
    </source>
</evidence>
<keyword evidence="1" id="KW-0813">Transport</keyword>
<evidence type="ECO:0000256" key="1">
    <source>
        <dbReference type="PROSITE-ProRule" id="PRU01360"/>
    </source>
</evidence>
<organism evidence="4 5">
    <name type="scientific">Mucilaginibacter straminoryzae</name>
    <dbReference type="NCBI Taxonomy" id="2932774"/>
    <lineage>
        <taxon>Bacteria</taxon>
        <taxon>Pseudomonadati</taxon>
        <taxon>Bacteroidota</taxon>
        <taxon>Sphingobacteriia</taxon>
        <taxon>Sphingobacteriales</taxon>
        <taxon>Sphingobacteriaceae</taxon>
        <taxon>Mucilaginibacter</taxon>
    </lineage>
</organism>
<evidence type="ECO:0000259" key="3">
    <source>
        <dbReference type="Pfam" id="PF07715"/>
    </source>
</evidence>
<gene>
    <name evidence="4" type="ORF">MUY27_20410</name>
</gene>
<dbReference type="InterPro" id="IPR012910">
    <property type="entry name" value="Plug_dom"/>
</dbReference>